<dbReference type="GeneID" id="41321463"/>
<accession>A0A3G3IH19</accession>
<name>A0A3G3IH19_9ARCH</name>
<evidence type="ECO:0000259" key="2">
    <source>
        <dbReference type="Pfam" id="PF01757"/>
    </source>
</evidence>
<feature type="transmembrane region" description="Helical" evidence="1">
    <location>
        <begin position="82"/>
        <end position="108"/>
    </location>
</feature>
<feature type="transmembrane region" description="Helical" evidence="1">
    <location>
        <begin position="223"/>
        <end position="243"/>
    </location>
</feature>
<evidence type="ECO:0000313" key="3">
    <source>
        <dbReference type="EMBL" id="AYQ54834.1"/>
    </source>
</evidence>
<feature type="transmembrane region" description="Helical" evidence="1">
    <location>
        <begin position="193"/>
        <end position="211"/>
    </location>
</feature>
<sequence>MSETQSKRRVVELDAMKFFAIVFMITVHIFEFNFSPGDYGAAVNNAVFFLGGPAAAPAFMFCMGVTVMFSRRRGPADHIRRGFILLMMGYLLNALNGWIAMSIGYFMGYPTVSADDVIELVFIVDILHFAGMGFMLIGVLEKLKVSHLGMLIIALAMQALGYVLAGTCTGNPAVDGLLGLFVKMEFPESAFPLLNWFIFPVAGIVFSDILVCCSDHRALYSKILAVSAATFVLVTVICVSAGIDVRDFYMVDSYYNQDILKTIFSLFWVMTELSLLYFLMSRIRGVPTGDRVISAVTRVSYSLTAIYFIQWLIIGNISDVIYILDYSFEPWLFPVFVAVLVPLCMWMGVKAKSYGDSYKAARSERV</sequence>
<feature type="transmembrane region" description="Helical" evidence="1">
    <location>
        <begin position="46"/>
        <end position="70"/>
    </location>
</feature>
<dbReference type="AlphaFoldDB" id="A0A3G3IH19"/>
<feature type="domain" description="Acyltransferase 3" evidence="2">
    <location>
        <begin position="11"/>
        <end position="347"/>
    </location>
</feature>
<dbReference type="EMBL" id="CP017686">
    <property type="protein sequence ID" value="AYQ54834.1"/>
    <property type="molecule type" value="Genomic_DNA"/>
</dbReference>
<feature type="transmembrane region" description="Helical" evidence="1">
    <location>
        <begin position="330"/>
        <end position="349"/>
    </location>
</feature>
<gene>
    <name evidence="3" type="ORF">BKD89_03310</name>
</gene>
<keyword evidence="1" id="KW-1133">Transmembrane helix</keyword>
<feature type="transmembrane region" description="Helical" evidence="1">
    <location>
        <begin position="263"/>
        <end position="280"/>
    </location>
</feature>
<feature type="transmembrane region" description="Helical" evidence="1">
    <location>
        <begin position="15"/>
        <end position="34"/>
    </location>
</feature>
<dbReference type="Pfam" id="PF01757">
    <property type="entry name" value="Acyl_transf_3"/>
    <property type="match status" value="1"/>
</dbReference>
<organism evidence="3 4">
    <name type="scientific">Methanomethylophilus alvi</name>
    <dbReference type="NCBI Taxonomy" id="1291540"/>
    <lineage>
        <taxon>Archaea</taxon>
        <taxon>Methanobacteriati</taxon>
        <taxon>Thermoplasmatota</taxon>
        <taxon>Thermoplasmata</taxon>
        <taxon>Methanomassiliicoccales</taxon>
        <taxon>Methanomethylophilaceae</taxon>
        <taxon>Methanomethylophilus</taxon>
    </lineage>
</organism>
<protein>
    <recommendedName>
        <fullName evidence="2">Acyltransferase 3 domain-containing protein</fullName>
    </recommendedName>
</protein>
<feature type="transmembrane region" description="Helical" evidence="1">
    <location>
        <begin position="120"/>
        <end position="140"/>
    </location>
</feature>
<dbReference type="GO" id="GO:0016747">
    <property type="term" value="F:acyltransferase activity, transferring groups other than amino-acyl groups"/>
    <property type="evidence" value="ECO:0007669"/>
    <property type="project" value="InterPro"/>
</dbReference>
<keyword evidence="1" id="KW-0472">Membrane</keyword>
<proteinExistence type="predicted"/>
<dbReference type="RefSeq" id="WP_015504562.1">
    <property type="nucleotide sequence ID" value="NZ_CP017686.1"/>
</dbReference>
<dbReference type="Proteomes" id="UP000273278">
    <property type="component" value="Chromosome"/>
</dbReference>
<keyword evidence="1" id="KW-0812">Transmembrane</keyword>
<evidence type="ECO:0000256" key="1">
    <source>
        <dbReference type="SAM" id="Phobius"/>
    </source>
</evidence>
<dbReference type="OMA" id="VYFPVFP"/>
<evidence type="ECO:0000313" key="4">
    <source>
        <dbReference type="Proteomes" id="UP000273278"/>
    </source>
</evidence>
<dbReference type="InterPro" id="IPR002656">
    <property type="entry name" value="Acyl_transf_3_dom"/>
</dbReference>
<feature type="transmembrane region" description="Helical" evidence="1">
    <location>
        <begin position="301"/>
        <end position="324"/>
    </location>
</feature>
<feature type="transmembrane region" description="Helical" evidence="1">
    <location>
        <begin position="152"/>
        <end position="173"/>
    </location>
</feature>
<reference evidence="3 4" key="1">
    <citation type="submission" date="2016-10" db="EMBL/GenBank/DDBJ databases">
        <title>Complete genome of the TMA-utilizing, human hosted archaeon Methanomethylophilus alvus Gen. nov, sp. nov., strain Mx-05, derived from a pure culture.</title>
        <authorList>
            <person name="Brugere J.-F."/>
            <person name="Ben Hania W."/>
            <person name="Chaudhary P.P."/>
            <person name="Gaci N."/>
            <person name="Borrel G."/>
            <person name="Cao Van Tuat L."/>
            <person name="Fardeau M.-L."/>
            <person name="Harris H.M.B."/>
            <person name="O'Toole P.W."/>
            <person name="Ollivier B."/>
        </authorList>
    </citation>
    <scope>NUCLEOTIDE SEQUENCE [LARGE SCALE GENOMIC DNA]</scope>
    <source>
        <strain evidence="3 4">Mx-05</strain>
    </source>
</reference>